<comment type="caution">
    <text evidence="4">The sequence shown here is derived from an EMBL/GenBank/DDBJ whole genome shotgun (WGS) entry which is preliminary data.</text>
</comment>
<dbReference type="Pfam" id="PF00583">
    <property type="entry name" value="Acetyltransf_1"/>
    <property type="match status" value="1"/>
</dbReference>
<protein>
    <submittedName>
        <fullName evidence="4">GNAT family N-acetyltransferase</fullName>
    </submittedName>
</protein>
<evidence type="ECO:0000313" key="4">
    <source>
        <dbReference type="EMBL" id="GAA4268885.1"/>
    </source>
</evidence>
<dbReference type="PANTHER" id="PTHR43420:SF46">
    <property type="entry name" value="ACETYLTRANSFERASE"/>
    <property type="match status" value="1"/>
</dbReference>
<dbReference type="InterPro" id="IPR000182">
    <property type="entry name" value="GNAT_dom"/>
</dbReference>
<sequence length="166" mass="19493">MIRKGAISDIENILEITKACALYMISKKIFQWNEFYPSKEAFLGDVERGELYVLEHNGKISGCVVISSLMDEEYYPIDWLTKNGNNIYIHRLAIHPKHQGKGFAQKLMTFAETFGKENHFTSVRLDTFSQNKRNNTFYKLRGYKRLGDIYFPKQSEYPFHCYELVL</sequence>
<dbReference type="EMBL" id="BAABAV010000001">
    <property type="protein sequence ID" value="GAA4268885.1"/>
    <property type="molecule type" value="Genomic_DNA"/>
</dbReference>
<keyword evidence="5" id="KW-1185">Reference proteome</keyword>
<feature type="domain" description="N-acetyltransferase" evidence="3">
    <location>
        <begin position="1"/>
        <end position="166"/>
    </location>
</feature>
<dbReference type="Proteomes" id="UP001500027">
    <property type="component" value="Unassembled WGS sequence"/>
</dbReference>
<proteinExistence type="predicted"/>
<evidence type="ECO:0000256" key="2">
    <source>
        <dbReference type="ARBA" id="ARBA00023315"/>
    </source>
</evidence>
<organism evidence="4 5">
    <name type="scientific">Hyunsoonleella aestuarii</name>
    <dbReference type="NCBI Taxonomy" id="912802"/>
    <lineage>
        <taxon>Bacteria</taxon>
        <taxon>Pseudomonadati</taxon>
        <taxon>Bacteroidota</taxon>
        <taxon>Flavobacteriia</taxon>
        <taxon>Flavobacteriales</taxon>
        <taxon>Flavobacteriaceae</taxon>
    </lineage>
</organism>
<gene>
    <name evidence="4" type="ORF">GCM10022257_09860</name>
</gene>
<reference evidence="5" key="1">
    <citation type="journal article" date="2019" name="Int. J. Syst. Evol. Microbiol.">
        <title>The Global Catalogue of Microorganisms (GCM) 10K type strain sequencing project: providing services to taxonomists for standard genome sequencing and annotation.</title>
        <authorList>
            <consortium name="The Broad Institute Genomics Platform"/>
            <consortium name="The Broad Institute Genome Sequencing Center for Infectious Disease"/>
            <person name="Wu L."/>
            <person name="Ma J."/>
        </authorList>
    </citation>
    <scope>NUCLEOTIDE SEQUENCE [LARGE SCALE GENOMIC DNA]</scope>
    <source>
        <strain evidence="5">JCM 17452</strain>
    </source>
</reference>
<accession>A0ABP8E9Y7</accession>
<evidence type="ECO:0000259" key="3">
    <source>
        <dbReference type="PROSITE" id="PS51186"/>
    </source>
</evidence>
<dbReference type="InterPro" id="IPR050680">
    <property type="entry name" value="YpeA/RimI_acetyltransf"/>
</dbReference>
<dbReference type="Gene3D" id="3.40.630.30">
    <property type="match status" value="1"/>
</dbReference>
<keyword evidence="1" id="KW-0808">Transferase</keyword>
<dbReference type="RefSeq" id="WP_139001185.1">
    <property type="nucleotide sequence ID" value="NZ_BAABAV010000001.1"/>
</dbReference>
<evidence type="ECO:0000313" key="5">
    <source>
        <dbReference type="Proteomes" id="UP001500027"/>
    </source>
</evidence>
<keyword evidence="2" id="KW-0012">Acyltransferase</keyword>
<dbReference type="PANTHER" id="PTHR43420">
    <property type="entry name" value="ACETYLTRANSFERASE"/>
    <property type="match status" value="1"/>
</dbReference>
<dbReference type="InterPro" id="IPR016181">
    <property type="entry name" value="Acyl_CoA_acyltransferase"/>
</dbReference>
<name>A0ABP8E9Y7_9FLAO</name>
<evidence type="ECO:0000256" key="1">
    <source>
        <dbReference type="ARBA" id="ARBA00022679"/>
    </source>
</evidence>
<dbReference type="SUPFAM" id="SSF55729">
    <property type="entry name" value="Acyl-CoA N-acyltransferases (Nat)"/>
    <property type="match status" value="1"/>
</dbReference>
<dbReference type="PROSITE" id="PS51186">
    <property type="entry name" value="GNAT"/>
    <property type="match status" value="1"/>
</dbReference>
<dbReference type="CDD" id="cd04301">
    <property type="entry name" value="NAT_SF"/>
    <property type="match status" value="1"/>
</dbReference>